<proteinExistence type="predicted"/>
<reference evidence="1 2" key="1">
    <citation type="submission" date="2016-02" db="EMBL/GenBank/DDBJ databases">
        <authorList>
            <person name="Wen L."/>
            <person name="He K."/>
            <person name="Yang H."/>
        </authorList>
    </citation>
    <scope>NUCLEOTIDE SEQUENCE [LARGE SCALE GENOMIC DNA]</scope>
    <source>
        <strain evidence="1 2">TSA40</strain>
    </source>
</reference>
<sequence>MTRELPRTNFHGSNLIRCLADLALVDTADAGKAFAEELGHWVHFADAIRLSAVHGDGLASFPKMQAEALDTARAAAVADFERIQAFLTNSIVKSCALKPGKSHIALPPPPLELPLDLATAYPPYRRFHEAHQRDMELTIQPLRVNVREAVAKASPRLRKLAELDVALERVLREREGKLLAKVPVLLRKHFAQLYKDHQKALADTQQADNPAAWMRAGGWLARFCSDMQMLLLAELDLRLQPAMGLIEAFRQDTQ</sequence>
<keyword evidence="2" id="KW-1185">Reference proteome</keyword>
<name>A0A254TFX7_9BURK</name>
<evidence type="ECO:0000313" key="2">
    <source>
        <dbReference type="Proteomes" id="UP000197535"/>
    </source>
</evidence>
<dbReference type="AlphaFoldDB" id="A0A254TFX7"/>
<evidence type="ECO:0008006" key="3">
    <source>
        <dbReference type="Google" id="ProtNLM"/>
    </source>
</evidence>
<dbReference type="EMBL" id="LSTO01000001">
    <property type="protein sequence ID" value="OWW21559.1"/>
    <property type="molecule type" value="Genomic_DNA"/>
</dbReference>
<dbReference type="RefSeq" id="WP_088708411.1">
    <property type="nucleotide sequence ID" value="NZ_LSTO01000001.1"/>
</dbReference>
<accession>A0A254TFX7</accession>
<gene>
    <name evidence="1" type="ORF">AYR66_20765</name>
</gene>
<dbReference type="InterPro" id="IPR021783">
    <property type="entry name" value="DUF3348"/>
</dbReference>
<comment type="caution">
    <text evidence="1">The sequence shown here is derived from an EMBL/GenBank/DDBJ whole genome shotgun (WGS) entry which is preliminary data.</text>
</comment>
<organism evidence="1 2">
    <name type="scientific">Noviherbaspirillum denitrificans</name>
    <dbReference type="NCBI Taxonomy" id="1968433"/>
    <lineage>
        <taxon>Bacteria</taxon>
        <taxon>Pseudomonadati</taxon>
        <taxon>Pseudomonadota</taxon>
        <taxon>Betaproteobacteria</taxon>
        <taxon>Burkholderiales</taxon>
        <taxon>Oxalobacteraceae</taxon>
        <taxon>Noviherbaspirillum</taxon>
    </lineage>
</organism>
<protein>
    <recommendedName>
        <fullName evidence="3">DUF3348 domain-containing protein</fullName>
    </recommendedName>
</protein>
<evidence type="ECO:0000313" key="1">
    <source>
        <dbReference type="EMBL" id="OWW21559.1"/>
    </source>
</evidence>
<dbReference type="Pfam" id="PF11828">
    <property type="entry name" value="DUF3348"/>
    <property type="match status" value="1"/>
</dbReference>
<dbReference type="Proteomes" id="UP000197535">
    <property type="component" value="Unassembled WGS sequence"/>
</dbReference>
<dbReference type="OrthoDB" id="5949373at2"/>